<sequence length="83" mass="9226">MSLNADDLVVLAVVSGNDYESNIPGKAIVTNVKIFQKIKEKGDLSKEAMLKEYLQLCQSSRNFDVAEGVFLNFDEVLVSETRV</sequence>
<dbReference type="EMBL" id="QEAM01000183">
    <property type="protein sequence ID" value="TPX44444.1"/>
    <property type="molecule type" value="Genomic_DNA"/>
</dbReference>
<evidence type="ECO:0000313" key="2">
    <source>
        <dbReference type="Proteomes" id="UP000320475"/>
    </source>
</evidence>
<name>A0A507CZ59_9FUNG</name>
<evidence type="ECO:0000313" key="1">
    <source>
        <dbReference type="EMBL" id="TPX44444.1"/>
    </source>
</evidence>
<gene>
    <name evidence="1" type="ORF">SeLEV6574_g04513</name>
</gene>
<organism evidence="1 2">
    <name type="scientific">Synchytrium endobioticum</name>
    <dbReference type="NCBI Taxonomy" id="286115"/>
    <lineage>
        <taxon>Eukaryota</taxon>
        <taxon>Fungi</taxon>
        <taxon>Fungi incertae sedis</taxon>
        <taxon>Chytridiomycota</taxon>
        <taxon>Chytridiomycota incertae sedis</taxon>
        <taxon>Chytridiomycetes</taxon>
        <taxon>Synchytriales</taxon>
        <taxon>Synchytriaceae</taxon>
        <taxon>Synchytrium</taxon>
    </lineage>
</organism>
<dbReference type="VEuPathDB" id="FungiDB:SeMB42_g02755"/>
<dbReference type="AlphaFoldDB" id="A0A507CZ59"/>
<protein>
    <submittedName>
        <fullName evidence="1">Uncharacterized protein</fullName>
    </submittedName>
</protein>
<reference evidence="1 2" key="1">
    <citation type="journal article" date="2019" name="Sci. Rep.">
        <title>Comparative genomics of chytrid fungi reveal insights into the obligate biotrophic and pathogenic lifestyle of Synchytrium endobioticum.</title>
        <authorList>
            <person name="van de Vossenberg B.T.L.H."/>
            <person name="Warris S."/>
            <person name="Nguyen H.D.T."/>
            <person name="van Gent-Pelzer M.P.E."/>
            <person name="Joly D.L."/>
            <person name="van de Geest H.C."/>
            <person name="Bonants P.J.M."/>
            <person name="Smith D.S."/>
            <person name="Levesque C.A."/>
            <person name="van der Lee T.A.J."/>
        </authorList>
    </citation>
    <scope>NUCLEOTIDE SEQUENCE [LARGE SCALE GENOMIC DNA]</scope>
    <source>
        <strain evidence="1 2">LEV6574</strain>
    </source>
</reference>
<accession>A0A507CZ59</accession>
<dbReference type="Proteomes" id="UP000320475">
    <property type="component" value="Unassembled WGS sequence"/>
</dbReference>
<proteinExistence type="predicted"/>
<comment type="caution">
    <text evidence="1">The sequence shown here is derived from an EMBL/GenBank/DDBJ whole genome shotgun (WGS) entry which is preliminary data.</text>
</comment>